<reference evidence="2 3" key="1">
    <citation type="submission" date="2020-01" db="EMBL/GenBank/DDBJ databases">
        <title>Kibdelosporangium persica a novel Actinomycetes from a hot desert in Iran.</title>
        <authorList>
            <person name="Safaei N."/>
            <person name="Zaburannyi N."/>
            <person name="Mueller R."/>
            <person name="Wink J."/>
        </authorList>
    </citation>
    <scope>NUCLEOTIDE SEQUENCE [LARGE SCALE GENOMIC DNA]</scope>
    <source>
        <strain evidence="2 3">4NS15</strain>
    </source>
</reference>
<feature type="transmembrane region" description="Helical" evidence="1">
    <location>
        <begin position="14"/>
        <end position="40"/>
    </location>
</feature>
<gene>
    <name evidence="2" type="ORF">GC106_31410</name>
</gene>
<dbReference type="Proteomes" id="UP000763557">
    <property type="component" value="Unassembled WGS sequence"/>
</dbReference>
<protein>
    <submittedName>
        <fullName evidence="2">Transmembrane transport protein</fullName>
    </submittedName>
</protein>
<dbReference type="RefSeq" id="WP_173130991.1">
    <property type="nucleotide sequence ID" value="NZ_CBCSGW010000090.1"/>
</dbReference>
<dbReference type="EMBL" id="JAAATY010000008">
    <property type="protein sequence ID" value="NRN65924.1"/>
    <property type="molecule type" value="Genomic_DNA"/>
</dbReference>
<organism evidence="2 3">
    <name type="scientific">Kibdelosporangium persicum</name>
    <dbReference type="NCBI Taxonomy" id="2698649"/>
    <lineage>
        <taxon>Bacteria</taxon>
        <taxon>Bacillati</taxon>
        <taxon>Actinomycetota</taxon>
        <taxon>Actinomycetes</taxon>
        <taxon>Pseudonocardiales</taxon>
        <taxon>Pseudonocardiaceae</taxon>
        <taxon>Kibdelosporangium</taxon>
    </lineage>
</organism>
<keyword evidence="3" id="KW-1185">Reference proteome</keyword>
<evidence type="ECO:0000313" key="2">
    <source>
        <dbReference type="EMBL" id="NRN65924.1"/>
    </source>
</evidence>
<feature type="transmembrane region" description="Helical" evidence="1">
    <location>
        <begin position="152"/>
        <end position="172"/>
    </location>
</feature>
<feature type="transmembrane region" description="Helical" evidence="1">
    <location>
        <begin position="102"/>
        <end position="132"/>
    </location>
</feature>
<name>A0ABX2F440_9PSEU</name>
<comment type="caution">
    <text evidence="2">The sequence shown here is derived from an EMBL/GenBank/DDBJ whole genome shotgun (WGS) entry which is preliminary data.</text>
</comment>
<feature type="transmembrane region" description="Helical" evidence="1">
    <location>
        <begin position="179"/>
        <end position="200"/>
    </location>
</feature>
<keyword evidence="1" id="KW-0472">Membrane</keyword>
<accession>A0ABX2F440</accession>
<evidence type="ECO:0000256" key="1">
    <source>
        <dbReference type="SAM" id="Phobius"/>
    </source>
</evidence>
<proteinExistence type="predicted"/>
<feature type="transmembrane region" description="Helical" evidence="1">
    <location>
        <begin position="262"/>
        <end position="280"/>
    </location>
</feature>
<keyword evidence="1 2" id="KW-0812">Transmembrane</keyword>
<sequence>MISLGLLTLRQRRFAVAAITAIAALASVVIVVLNHMVAATPPDLVGARPWLAYGDLTWEVLYFPTGFGALVAVFVGAPLVSREYENRTHVLAWSQDVRPRRWLAGHVLFLAGLAVLLSVLLSLLTIDLLGTLEHVLGARYPIDPFDAESFDASVPVMLGHTVFGFALGLAFSVLTRNTLLAMGLTLVGFVGTRMFAAVVLREHYLPPIRTWRADSPEPYIPQVPADGRRVDSGVEFVNGVRGHFAEFQTADRLGTFQLIETGLFLLVAAGLLGFAFWWVGRLRRI</sequence>
<evidence type="ECO:0000313" key="3">
    <source>
        <dbReference type="Proteomes" id="UP000763557"/>
    </source>
</evidence>
<keyword evidence="1" id="KW-1133">Transmembrane helix</keyword>
<feature type="transmembrane region" description="Helical" evidence="1">
    <location>
        <begin position="60"/>
        <end position="81"/>
    </location>
</feature>